<dbReference type="PANTHER" id="PTHR30136:SF24">
    <property type="entry name" value="HTH-TYPE TRANSCRIPTIONAL REPRESSOR ALLR"/>
    <property type="match status" value="1"/>
</dbReference>
<name>A0A147H4V4_9BURK</name>
<evidence type="ECO:0000256" key="3">
    <source>
        <dbReference type="ARBA" id="ARBA00023163"/>
    </source>
</evidence>
<protein>
    <submittedName>
        <fullName evidence="6">Transcriptional regulator</fullName>
    </submittedName>
</protein>
<dbReference type="InterPro" id="IPR014757">
    <property type="entry name" value="Tscrpt_reg_IclR_C"/>
</dbReference>
<proteinExistence type="predicted"/>
<reference evidence="6 7" key="1">
    <citation type="journal article" date="2016" name="Front. Microbiol.">
        <title>Genomic Resource of Rice Seed Associated Bacteria.</title>
        <authorList>
            <person name="Midha S."/>
            <person name="Bansal K."/>
            <person name="Sharma S."/>
            <person name="Kumar N."/>
            <person name="Patil P.P."/>
            <person name="Chaudhry V."/>
            <person name="Patil P.B."/>
        </authorList>
    </citation>
    <scope>NUCLEOTIDE SEQUENCE [LARGE SCALE GENOMIC DNA]</scope>
    <source>
        <strain evidence="6 7">NS331</strain>
    </source>
</reference>
<dbReference type="GO" id="GO:0003677">
    <property type="term" value="F:DNA binding"/>
    <property type="evidence" value="ECO:0007669"/>
    <property type="project" value="UniProtKB-KW"/>
</dbReference>
<feature type="domain" description="IclR-ED" evidence="5">
    <location>
        <begin position="81"/>
        <end position="269"/>
    </location>
</feature>
<comment type="caution">
    <text evidence="6">The sequence shown here is derived from an EMBL/GenBank/DDBJ whole genome shotgun (WGS) entry which is preliminary data.</text>
</comment>
<keyword evidence="2" id="KW-0238">DNA-binding</keyword>
<dbReference type="SUPFAM" id="SSF46785">
    <property type="entry name" value="Winged helix' DNA-binding domain"/>
    <property type="match status" value="1"/>
</dbReference>
<dbReference type="SMART" id="SM00346">
    <property type="entry name" value="HTH_ICLR"/>
    <property type="match status" value="1"/>
</dbReference>
<dbReference type="Proteomes" id="UP000072741">
    <property type="component" value="Unassembled WGS sequence"/>
</dbReference>
<evidence type="ECO:0000256" key="2">
    <source>
        <dbReference type="ARBA" id="ARBA00023125"/>
    </source>
</evidence>
<evidence type="ECO:0000313" key="6">
    <source>
        <dbReference type="EMBL" id="KTT24685.1"/>
    </source>
</evidence>
<dbReference type="EMBL" id="LDSL01000039">
    <property type="protein sequence ID" value="KTT24685.1"/>
    <property type="molecule type" value="Genomic_DNA"/>
</dbReference>
<dbReference type="InterPro" id="IPR050707">
    <property type="entry name" value="HTH_MetabolicPath_Reg"/>
</dbReference>
<dbReference type="PROSITE" id="PS51077">
    <property type="entry name" value="HTH_ICLR"/>
    <property type="match status" value="1"/>
</dbReference>
<evidence type="ECO:0000256" key="1">
    <source>
        <dbReference type="ARBA" id="ARBA00023015"/>
    </source>
</evidence>
<dbReference type="InterPro" id="IPR005471">
    <property type="entry name" value="Tscrpt_reg_IclR_N"/>
</dbReference>
<dbReference type="Gene3D" id="3.30.450.40">
    <property type="match status" value="1"/>
</dbReference>
<dbReference type="GO" id="GO:0045892">
    <property type="term" value="P:negative regulation of DNA-templated transcription"/>
    <property type="evidence" value="ECO:0007669"/>
    <property type="project" value="TreeGrafter"/>
</dbReference>
<dbReference type="Gene3D" id="1.10.10.10">
    <property type="entry name" value="Winged helix-like DNA-binding domain superfamily/Winged helix DNA-binding domain"/>
    <property type="match status" value="1"/>
</dbReference>
<dbReference type="InterPro" id="IPR029016">
    <property type="entry name" value="GAF-like_dom_sf"/>
</dbReference>
<dbReference type="PANTHER" id="PTHR30136">
    <property type="entry name" value="HELIX-TURN-HELIX TRANSCRIPTIONAL REGULATOR, ICLR FAMILY"/>
    <property type="match status" value="1"/>
</dbReference>
<dbReference type="RefSeq" id="WP_058641103.1">
    <property type="nucleotide sequence ID" value="NZ_LDSL01000039.1"/>
</dbReference>
<dbReference type="AlphaFoldDB" id="A0A147H4V4"/>
<dbReference type="InterPro" id="IPR036390">
    <property type="entry name" value="WH_DNA-bd_sf"/>
</dbReference>
<evidence type="ECO:0000259" key="5">
    <source>
        <dbReference type="PROSITE" id="PS51078"/>
    </source>
</evidence>
<evidence type="ECO:0000259" key="4">
    <source>
        <dbReference type="PROSITE" id="PS51077"/>
    </source>
</evidence>
<keyword evidence="1" id="KW-0805">Transcription regulation</keyword>
<dbReference type="InterPro" id="IPR036388">
    <property type="entry name" value="WH-like_DNA-bd_sf"/>
</dbReference>
<dbReference type="Pfam" id="PF09339">
    <property type="entry name" value="HTH_IclR"/>
    <property type="match status" value="1"/>
</dbReference>
<dbReference type="PROSITE" id="PS51078">
    <property type="entry name" value="ICLR_ED"/>
    <property type="match status" value="1"/>
</dbReference>
<gene>
    <name evidence="6" type="ORF">NS331_06035</name>
</gene>
<dbReference type="GO" id="GO:0003700">
    <property type="term" value="F:DNA-binding transcription factor activity"/>
    <property type="evidence" value="ECO:0007669"/>
    <property type="project" value="TreeGrafter"/>
</dbReference>
<evidence type="ECO:0000313" key="7">
    <source>
        <dbReference type="Proteomes" id="UP000072741"/>
    </source>
</evidence>
<keyword evidence="7" id="KW-1185">Reference proteome</keyword>
<keyword evidence="3" id="KW-0804">Transcription</keyword>
<sequence length="275" mass="29492">MIQRTEPDDSSSHKAVEAGPRSLVRVLNIFEKLAKMDEGLTLTELSVALDSPKSSLLSLLRPLVASEYLVHLAGHYRLGPAILQLSMKVLAGHSYPSLARVFLQELADRSNESVYLTAIDREHRVVTYVDAIQSKQAVRYAVGVGAVRPLFVSAAGRALLAHQEPEWVASFLAAGPFQSPLGDVVIEADQLRADLDRIEKEGCAVSLSQAVDGAAGIAAPIIDSQGRPTHALLVAAPLGRMLKSLPQMRELVLDVTARASQALSNARTHSPGKNA</sequence>
<accession>A0A147H4V4</accession>
<dbReference type="SUPFAM" id="SSF55781">
    <property type="entry name" value="GAF domain-like"/>
    <property type="match status" value="1"/>
</dbReference>
<feature type="domain" description="HTH iclR-type" evidence="4">
    <location>
        <begin position="20"/>
        <end position="80"/>
    </location>
</feature>
<organism evidence="6 7">
    <name type="scientific">Pseudacidovorax intermedius</name>
    <dbReference type="NCBI Taxonomy" id="433924"/>
    <lineage>
        <taxon>Bacteria</taxon>
        <taxon>Pseudomonadati</taxon>
        <taxon>Pseudomonadota</taxon>
        <taxon>Betaproteobacteria</taxon>
        <taxon>Burkholderiales</taxon>
        <taxon>Comamonadaceae</taxon>
        <taxon>Pseudacidovorax</taxon>
    </lineage>
</organism>
<dbReference type="OrthoDB" id="8858707at2"/>
<dbReference type="Pfam" id="PF01614">
    <property type="entry name" value="IclR_C"/>
    <property type="match status" value="1"/>
</dbReference>